<feature type="domain" description="Gfo/Idh/MocA-like oxidoreductase C-terminal" evidence="2">
    <location>
        <begin position="144"/>
        <end position="349"/>
    </location>
</feature>
<dbReference type="Pfam" id="PF01408">
    <property type="entry name" value="GFO_IDH_MocA"/>
    <property type="match status" value="1"/>
</dbReference>
<proteinExistence type="predicted"/>
<accession>A0A8K0R9Z1</accession>
<dbReference type="PANTHER" id="PTHR43377">
    <property type="entry name" value="BILIVERDIN REDUCTASE A"/>
    <property type="match status" value="1"/>
</dbReference>
<reference evidence="3" key="1">
    <citation type="journal article" date="2021" name="Nat. Commun.">
        <title>Genetic determinants of endophytism in the Arabidopsis root mycobiome.</title>
        <authorList>
            <person name="Mesny F."/>
            <person name="Miyauchi S."/>
            <person name="Thiergart T."/>
            <person name="Pickel B."/>
            <person name="Atanasova L."/>
            <person name="Karlsson M."/>
            <person name="Huettel B."/>
            <person name="Barry K.W."/>
            <person name="Haridas S."/>
            <person name="Chen C."/>
            <person name="Bauer D."/>
            <person name="Andreopoulos W."/>
            <person name="Pangilinan J."/>
            <person name="LaButti K."/>
            <person name="Riley R."/>
            <person name="Lipzen A."/>
            <person name="Clum A."/>
            <person name="Drula E."/>
            <person name="Henrissat B."/>
            <person name="Kohler A."/>
            <person name="Grigoriev I.V."/>
            <person name="Martin F.M."/>
            <person name="Hacquard S."/>
        </authorList>
    </citation>
    <scope>NUCLEOTIDE SEQUENCE</scope>
    <source>
        <strain evidence="3">MPI-SDFR-AT-0120</strain>
    </source>
</reference>
<dbReference type="GO" id="GO:0000166">
    <property type="term" value="F:nucleotide binding"/>
    <property type="evidence" value="ECO:0007669"/>
    <property type="project" value="InterPro"/>
</dbReference>
<gene>
    <name evidence="3" type="ORF">FB567DRAFT_329267</name>
</gene>
<dbReference type="InterPro" id="IPR000683">
    <property type="entry name" value="Gfo/Idh/MocA-like_OxRdtase_N"/>
</dbReference>
<dbReference type="SUPFAM" id="SSF55347">
    <property type="entry name" value="Glyceraldehyde-3-phosphate dehydrogenase-like, C-terminal domain"/>
    <property type="match status" value="1"/>
</dbReference>
<dbReference type="AlphaFoldDB" id="A0A8K0R9Z1"/>
<dbReference type="PANTHER" id="PTHR43377:SF1">
    <property type="entry name" value="BILIVERDIN REDUCTASE A"/>
    <property type="match status" value="1"/>
</dbReference>
<evidence type="ECO:0000313" key="3">
    <source>
        <dbReference type="EMBL" id="KAH7089284.1"/>
    </source>
</evidence>
<dbReference type="SUPFAM" id="SSF51735">
    <property type="entry name" value="NAD(P)-binding Rossmann-fold domains"/>
    <property type="match status" value="1"/>
</dbReference>
<keyword evidence="4" id="KW-1185">Reference proteome</keyword>
<name>A0A8K0R9Z1_9PLEO</name>
<organism evidence="3 4">
    <name type="scientific">Paraphoma chrysanthemicola</name>
    <dbReference type="NCBI Taxonomy" id="798071"/>
    <lineage>
        <taxon>Eukaryota</taxon>
        <taxon>Fungi</taxon>
        <taxon>Dikarya</taxon>
        <taxon>Ascomycota</taxon>
        <taxon>Pezizomycotina</taxon>
        <taxon>Dothideomycetes</taxon>
        <taxon>Pleosporomycetidae</taxon>
        <taxon>Pleosporales</taxon>
        <taxon>Pleosporineae</taxon>
        <taxon>Phaeosphaeriaceae</taxon>
        <taxon>Paraphoma</taxon>
    </lineage>
</organism>
<dbReference type="Gene3D" id="3.30.360.10">
    <property type="entry name" value="Dihydrodipicolinate Reductase, domain 2"/>
    <property type="match status" value="1"/>
</dbReference>
<evidence type="ECO:0000259" key="2">
    <source>
        <dbReference type="Pfam" id="PF02894"/>
    </source>
</evidence>
<dbReference type="InterPro" id="IPR051450">
    <property type="entry name" value="Gfo/Idh/MocA_Oxidoreductases"/>
</dbReference>
<dbReference type="Gene3D" id="3.40.50.720">
    <property type="entry name" value="NAD(P)-binding Rossmann-like Domain"/>
    <property type="match status" value="1"/>
</dbReference>
<protein>
    <submittedName>
        <fullName evidence="3">Quinate utilization oxidoreductase QutH</fullName>
    </submittedName>
</protein>
<dbReference type="InterPro" id="IPR004104">
    <property type="entry name" value="Gfo/Idh/MocA-like_OxRdtase_C"/>
</dbReference>
<dbReference type="EMBL" id="JAGMVJ010000007">
    <property type="protein sequence ID" value="KAH7089284.1"/>
    <property type="molecule type" value="Genomic_DNA"/>
</dbReference>
<dbReference type="Pfam" id="PF02894">
    <property type="entry name" value="GFO_IDH_MocA_C"/>
    <property type="match status" value="1"/>
</dbReference>
<feature type="domain" description="Gfo/Idh/MocA-like oxidoreductase N-terminal" evidence="1">
    <location>
        <begin position="7"/>
        <end position="126"/>
    </location>
</feature>
<dbReference type="InterPro" id="IPR036291">
    <property type="entry name" value="NAD(P)-bd_dom_sf"/>
</dbReference>
<dbReference type="OrthoDB" id="446809at2759"/>
<dbReference type="Proteomes" id="UP000813461">
    <property type="component" value="Unassembled WGS sequence"/>
</dbReference>
<evidence type="ECO:0000313" key="4">
    <source>
        <dbReference type="Proteomes" id="UP000813461"/>
    </source>
</evidence>
<sequence>MSQAPPIRFVVVGTGLIGPRHAEAILNIADARLACIVDPHPSAVNVASKLQCPLYPSIQSMLDDSIAKPDAALVCTPNHTHVAVSKELLQAGIHVLCEKPISIDAQSGQELIECARAYNRHLLIGHHRRFNRYVVAVKHHLPSLGRLIAINALWTIFKPASYFDPPTEWRRLDSAGPIFINLIHEIDLLHYWYGPITRVYAEQAPSQRDFDAEEGCAITLRFASGMVGTFLLADAVVSPHNFEAGTGENPLIPYLGRDFQRVFGSNGSMSVPDMIRWEYSGEKSWTAEMTATKLDVPEMKIPFEAQIEHFVGVIRGVEEPRCDGREGLRAVVVCEAIKASMRRGEAVEIAETL</sequence>
<comment type="caution">
    <text evidence="3">The sequence shown here is derived from an EMBL/GenBank/DDBJ whole genome shotgun (WGS) entry which is preliminary data.</text>
</comment>
<evidence type="ECO:0000259" key="1">
    <source>
        <dbReference type="Pfam" id="PF01408"/>
    </source>
</evidence>